<dbReference type="AlphaFoldDB" id="A0A455SK64"/>
<evidence type="ECO:0008006" key="2">
    <source>
        <dbReference type="Google" id="ProtNLM"/>
    </source>
</evidence>
<dbReference type="EMBL" id="AP019376">
    <property type="protein sequence ID" value="BBH85434.1"/>
    <property type="molecule type" value="Genomic_DNA"/>
</dbReference>
<evidence type="ECO:0000313" key="1">
    <source>
        <dbReference type="EMBL" id="BBH85434.1"/>
    </source>
</evidence>
<name>A0A455SK64_9CHLR</name>
<sequence length="308" mass="33552">MGTGACRQEFSGKRVIYWEPGTALTDTRNTLYCIRINTGNDPYSSWAEKFAAFLQTPGVADISGLVVGNGSHDDEGACYYRAIVTLVAARQHLPGLTTLRFGDGDIRQAEEEPFWIEPGTLSSLLAAYPALDMLCISGTNGIRAGSLSHERLRTLIIESSGLDARIIHEVQHAHLPALEHLELWTGLKDWGCTTTLADLAPLLSARIFPHLRSLGLRACSFADDVACMLAQSPLLAQLHRLDLSLGTLGDRGAEALLHSPMIHTLKELDIHHHFCSQELVTRLQGAGMSVDSSEPQPADKARFIGLHV</sequence>
<protein>
    <recommendedName>
        <fullName evidence="2">Cytoplasmic protein</fullName>
    </recommendedName>
</protein>
<proteinExistence type="predicted"/>
<organism evidence="1">
    <name type="scientific">Thermosporothrix sp. COM3</name>
    <dbReference type="NCBI Taxonomy" id="2490863"/>
    <lineage>
        <taxon>Bacteria</taxon>
        <taxon>Bacillati</taxon>
        <taxon>Chloroflexota</taxon>
        <taxon>Ktedonobacteria</taxon>
        <taxon>Ktedonobacterales</taxon>
        <taxon>Thermosporotrichaceae</taxon>
        <taxon>Thermosporothrix</taxon>
    </lineage>
</organism>
<dbReference type="InterPro" id="IPR032675">
    <property type="entry name" value="LRR_dom_sf"/>
</dbReference>
<dbReference type="SUPFAM" id="SSF52047">
    <property type="entry name" value="RNI-like"/>
    <property type="match status" value="1"/>
</dbReference>
<dbReference type="Gene3D" id="3.80.10.10">
    <property type="entry name" value="Ribonuclease Inhibitor"/>
    <property type="match status" value="1"/>
</dbReference>
<gene>
    <name evidence="1" type="ORF">KTC_01850</name>
</gene>
<reference evidence="1" key="1">
    <citation type="submission" date="2018-12" db="EMBL/GenBank/DDBJ databases">
        <title>Novel natural products biosynthetic potential of the class Ktedonobacteria.</title>
        <authorList>
            <person name="Zheng Y."/>
            <person name="Saitou A."/>
            <person name="Wang C.M."/>
            <person name="Toyoda A."/>
            <person name="Minakuchi Y."/>
            <person name="Sekiguchi Y."/>
            <person name="Ueda K."/>
            <person name="Takano H."/>
            <person name="Sakai Y."/>
            <person name="Yokota A."/>
            <person name="Yabe S."/>
        </authorList>
    </citation>
    <scope>NUCLEOTIDE SEQUENCE</scope>
    <source>
        <strain evidence="1">COM3</strain>
    </source>
</reference>
<accession>A0A455SK64</accession>